<evidence type="ECO:0000313" key="2">
    <source>
        <dbReference type="EMBL" id="GAJ17180.1"/>
    </source>
</evidence>
<reference evidence="2" key="1">
    <citation type="journal article" date="2014" name="Front. Microbiol.">
        <title>High frequency of phylogenetically diverse reductive dehalogenase-homologous genes in deep subseafloor sedimentary metagenomes.</title>
        <authorList>
            <person name="Kawai M."/>
            <person name="Futagami T."/>
            <person name="Toyoda A."/>
            <person name="Takaki Y."/>
            <person name="Nishi S."/>
            <person name="Hori S."/>
            <person name="Arai W."/>
            <person name="Tsubouchi T."/>
            <person name="Morono Y."/>
            <person name="Uchiyama I."/>
            <person name="Ito T."/>
            <person name="Fujiyama A."/>
            <person name="Inagaki F."/>
            <person name="Takami H."/>
        </authorList>
    </citation>
    <scope>NUCLEOTIDE SEQUENCE</scope>
    <source>
        <strain evidence="2">Expedition CK06-06</strain>
    </source>
</reference>
<sequence length="46" mass="5014">MLELAHYLKVDAVLVIPGAVVSIAFQITKKGKKGMTAVMDEYFSLS</sequence>
<evidence type="ECO:0000256" key="1">
    <source>
        <dbReference type="SAM" id="Phobius"/>
    </source>
</evidence>
<keyword evidence="1" id="KW-1133">Transmembrane helix</keyword>
<gene>
    <name evidence="2" type="ORF">S12H4_62224</name>
</gene>
<protein>
    <submittedName>
        <fullName evidence="2">Uncharacterized protein</fullName>
    </submittedName>
</protein>
<accession>X1VYC8</accession>
<dbReference type="AlphaFoldDB" id="X1VYC8"/>
<keyword evidence="1" id="KW-0472">Membrane</keyword>
<organism evidence="2">
    <name type="scientific">marine sediment metagenome</name>
    <dbReference type="NCBI Taxonomy" id="412755"/>
    <lineage>
        <taxon>unclassified sequences</taxon>
        <taxon>metagenomes</taxon>
        <taxon>ecological metagenomes</taxon>
    </lineage>
</organism>
<feature type="transmembrane region" description="Helical" evidence="1">
    <location>
        <begin position="6"/>
        <end position="25"/>
    </location>
</feature>
<dbReference type="EMBL" id="BARW01041636">
    <property type="protein sequence ID" value="GAJ17180.1"/>
    <property type="molecule type" value="Genomic_DNA"/>
</dbReference>
<proteinExistence type="predicted"/>
<keyword evidence="1" id="KW-0812">Transmembrane</keyword>
<name>X1VYC8_9ZZZZ</name>
<comment type="caution">
    <text evidence="2">The sequence shown here is derived from an EMBL/GenBank/DDBJ whole genome shotgun (WGS) entry which is preliminary data.</text>
</comment>